<dbReference type="PANTHER" id="PTHR28243">
    <property type="entry name" value="AGL049CP"/>
    <property type="match status" value="1"/>
</dbReference>
<feature type="domain" description="Pyridoxamine 5'-phosphate oxidase Alr4036 family FMN-binding" evidence="2">
    <location>
        <begin position="9"/>
        <end position="133"/>
    </location>
</feature>
<dbReference type="Gene3D" id="2.30.110.10">
    <property type="entry name" value="Electron Transport, Fmn-binding Protein, Chain A"/>
    <property type="match status" value="1"/>
</dbReference>
<evidence type="ECO:0000259" key="2">
    <source>
        <dbReference type="Pfam" id="PF12766"/>
    </source>
</evidence>
<dbReference type="InterPro" id="IPR012349">
    <property type="entry name" value="Split_barrel_FMN-bd"/>
</dbReference>
<feature type="region of interest" description="Disordered" evidence="1">
    <location>
        <begin position="181"/>
        <end position="215"/>
    </location>
</feature>
<accession>A0A1E3BA71</accession>
<organism evidence="3 4">
    <name type="scientific">Aspergillus cristatus</name>
    <name type="common">Chinese Fuzhuan brick tea-fermentation fungus</name>
    <name type="synonym">Eurotium cristatum</name>
    <dbReference type="NCBI Taxonomy" id="573508"/>
    <lineage>
        <taxon>Eukaryota</taxon>
        <taxon>Fungi</taxon>
        <taxon>Dikarya</taxon>
        <taxon>Ascomycota</taxon>
        <taxon>Pezizomycotina</taxon>
        <taxon>Eurotiomycetes</taxon>
        <taxon>Eurotiomycetidae</taxon>
        <taxon>Eurotiales</taxon>
        <taxon>Aspergillaceae</taxon>
        <taxon>Aspergillus</taxon>
        <taxon>Aspergillus subgen. Aspergillus</taxon>
    </lineage>
</organism>
<proteinExistence type="predicted"/>
<dbReference type="VEuPathDB" id="FungiDB:SI65_06643"/>
<gene>
    <name evidence="3" type="ORF">SI65_06643</name>
</gene>
<protein>
    <recommendedName>
        <fullName evidence="2">Pyridoxamine 5'-phosphate oxidase Alr4036 family FMN-binding domain-containing protein</fullName>
    </recommendedName>
</protein>
<reference evidence="3 4" key="1">
    <citation type="journal article" date="2016" name="BMC Genomics">
        <title>Comparative genomic and transcriptomic analyses of the Fuzhuan brick tea-fermentation fungus Aspergillus cristatus.</title>
        <authorList>
            <person name="Ge Y."/>
            <person name="Wang Y."/>
            <person name="Liu Y."/>
            <person name="Tan Y."/>
            <person name="Ren X."/>
            <person name="Zhang X."/>
            <person name="Hyde K.D."/>
            <person name="Liu Y."/>
            <person name="Liu Z."/>
        </authorList>
    </citation>
    <scope>NUCLEOTIDE SEQUENCE [LARGE SCALE GENOMIC DNA]</scope>
    <source>
        <strain evidence="3 4">GZAAS20.1005</strain>
    </source>
</reference>
<dbReference type="STRING" id="573508.A0A1E3BA71"/>
<comment type="caution">
    <text evidence="3">The sequence shown here is derived from an EMBL/GenBank/DDBJ whole genome shotgun (WGS) entry which is preliminary data.</text>
</comment>
<evidence type="ECO:0000313" key="4">
    <source>
        <dbReference type="Proteomes" id="UP000094569"/>
    </source>
</evidence>
<keyword evidence="4" id="KW-1185">Reference proteome</keyword>
<name>A0A1E3BA71_ASPCR</name>
<evidence type="ECO:0000256" key="1">
    <source>
        <dbReference type="SAM" id="MobiDB-lite"/>
    </source>
</evidence>
<sequence length="266" mass="30071">MTTPEPPKAPWKDLLNDHLCQNSSSEFTLATVAYDATKKRHVPRARVCGFRGFFPNPQLHPSAVDALKTQGDGLNPDVYESDMLSFTTDVRMEKVGQIQPGSSESDAGSEVEMVFWLKDAGSQWRIKGDAFVIGDQDGGSEEDEAREEIQRGLRVCSEDGRGRWTWERQVTTYFANHTPILRGSFKSPSPGRAKSQDPQDPSLKPGQKVEDLHDSAARKNFRVVVVRPEEVERLDLSDYKNPARWTWTLVEDGKQPGRWEEVELWP</sequence>
<dbReference type="Proteomes" id="UP000094569">
    <property type="component" value="Unassembled WGS sequence"/>
</dbReference>
<dbReference type="GO" id="GO:0010181">
    <property type="term" value="F:FMN binding"/>
    <property type="evidence" value="ECO:0007669"/>
    <property type="project" value="InterPro"/>
</dbReference>
<dbReference type="EMBL" id="JXNT01000007">
    <property type="protein sequence ID" value="ODM17855.1"/>
    <property type="molecule type" value="Genomic_DNA"/>
</dbReference>
<dbReference type="SUPFAM" id="SSF50475">
    <property type="entry name" value="FMN-binding split barrel"/>
    <property type="match status" value="1"/>
</dbReference>
<dbReference type="InterPro" id="IPR024624">
    <property type="entry name" value="Pyridox_Oxase_Alr4036_FMN-bd"/>
</dbReference>
<dbReference type="AlphaFoldDB" id="A0A1E3BA71"/>
<dbReference type="PANTHER" id="PTHR28243:SF1">
    <property type="entry name" value="PYRIDOXAMINE 5'-PHOSPHATE OXIDASE ALR4036 FAMILY FMN-BINDING DOMAIN-CONTAINING PROTEIN"/>
    <property type="match status" value="1"/>
</dbReference>
<evidence type="ECO:0000313" key="3">
    <source>
        <dbReference type="EMBL" id="ODM17855.1"/>
    </source>
</evidence>
<dbReference type="Pfam" id="PF12766">
    <property type="entry name" value="Pyridox_oxase_2"/>
    <property type="match status" value="1"/>
</dbReference>
<dbReference type="OrthoDB" id="5394411at2759"/>